<proteinExistence type="predicted"/>
<sequence length="67" mass="7597">MIGFFLMKKNQGRIFNLKFNAKIAKHTITLSPIVYNGDTRVQIGEGLLRFALHLLPMVLPTTKNGLR</sequence>
<protein>
    <submittedName>
        <fullName evidence="1">Uncharacterized protein</fullName>
    </submittedName>
</protein>
<organism evidence="1">
    <name type="scientific">marine metagenome</name>
    <dbReference type="NCBI Taxonomy" id="408172"/>
    <lineage>
        <taxon>unclassified sequences</taxon>
        <taxon>metagenomes</taxon>
        <taxon>ecological metagenomes</taxon>
    </lineage>
</organism>
<gene>
    <name evidence="1" type="ORF">METZ01_LOCUS414207</name>
</gene>
<reference evidence="1" key="1">
    <citation type="submission" date="2018-05" db="EMBL/GenBank/DDBJ databases">
        <authorList>
            <person name="Lanie J.A."/>
            <person name="Ng W.-L."/>
            <person name="Kazmierczak K.M."/>
            <person name="Andrzejewski T.M."/>
            <person name="Davidsen T.M."/>
            <person name="Wayne K.J."/>
            <person name="Tettelin H."/>
            <person name="Glass J.I."/>
            <person name="Rusch D."/>
            <person name="Podicherti R."/>
            <person name="Tsui H.-C.T."/>
            <person name="Winkler M.E."/>
        </authorList>
    </citation>
    <scope>NUCLEOTIDE SEQUENCE</scope>
</reference>
<name>A0A382WRN1_9ZZZZ</name>
<dbReference type="AlphaFoldDB" id="A0A382WRN1"/>
<feature type="non-terminal residue" evidence="1">
    <location>
        <position position="67"/>
    </location>
</feature>
<dbReference type="EMBL" id="UINC01161899">
    <property type="protein sequence ID" value="SVD61353.1"/>
    <property type="molecule type" value="Genomic_DNA"/>
</dbReference>
<accession>A0A382WRN1</accession>
<evidence type="ECO:0000313" key="1">
    <source>
        <dbReference type="EMBL" id="SVD61353.1"/>
    </source>
</evidence>